<evidence type="ECO:0000313" key="9">
    <source>
        <dbReference type="Proteomes" id="UP001235939"/>
    </source>
</evidence>
<keyword evidence="9" id="KW-1185">Reference proteome</keyword>
<keyword evidence="6" id="KW-0324">Glycolysis</keyword>
<evidence type="ECO:0008006" key="10">
    <source>
        <dbReference type="Google" id="ProtNLM"/>
    </source>
</evidence>
<reference evidence="8 9" key="1">
    <citation type="submission" date="2022-01" db="EMBL/GenBank/DDBJ databases">
        <title>A chromosomal length assembly of Cordylochernes scorpioides.</title>
        <authorList>
            <person name="Zeh D."/>
            <person name="Zeh J."/>
        </authorList>
    </citation>
    <scope>NUCLEOTIDE SEQUENCE [LARGE SCALE GENOMIC DNA]</scope>
    <source>
        <strain evidence="8">IN4F17</strain>
        <tissue evidence="8">Whole Body</tissue>
    </source>
</reference>
<evidence type="ECO:0000256" key="7">
    <source>
        <dbReference type="SAM" id="MobiDB-lite"/>
    </source>
</evidence>
<keyword evidence="3" id="KW-0479">Metal-binding</keyword>
<dbReference type="InterPro" id="IPR029056">
    <property type="entry name" value="Ribokinase-like"/>
</dbReference>
<evidence type="ECO:0000256" key="4">
    <source>
        <dbReference type="ARBA" id="ARBA00022777"/>
    </source>
</evidence>
<keyword evidence="2" id="KW-0808">Transferase</keyword>
<dbReference type="SUPFAM" id="SSF53613">
    <property type="entry name" value="Ribokinase-like"/>
    <property type="match status" value="1"/>
</dbReference>
<dbReference type="InterPro" id="IPR007666">
    <property type="entry name" value="ADP_PFK/GK"/>
</dbReference>
<evidence type="ECO:0000256" key="3">
    <source>
        <dbReference type="ARBA" id="ARBA00022723"/>
    </source>
</evidence>
<gene>
    <name evidence="8" type="ORF">LAZ67_16001178</name>
</gene>
<accession>A0ABY6LB55</accession>
<protein>
    <recommendedName>
        <fullName evidence="10">ADP-dependent glucokinase</fullName>
    </recommendedName>
</protein>
<evidence type="ECO:0000313" key="8">
    <source>
        <dbReference type="EMBL" id="UYV78396.1"/>
    </source>
</evidence>
<dbReference type="Proteomes" id="UP001235939">
    <property type="component" value="Chromosome 16"/>
</dbReference>
<dbReference type="PANTHER" id="PTHR21208:SF1">
    <property type="entry name" value="ADP-DEPENDENT GLUCOKINASE"/>
    <property type="match status" value="1"/>
</dbReference>
<dbReference type="PROSITE" id="PS51255">
    <property type="entry name" value="ADPK"/>
    <property type="match status" value="1"/>
</dbReference>
<evidence type="ECO:0000256" key="6">
    <source>
        <dbReference type="ARBA" id="ARBA00023152"/>
    </source>
</evidence>
<evidence type="ECO:0000256" key="2">
    <source>
        <dbReference type="ARBA" id="ARBA00022679"/>
    </source>
</evidence>
<sequence length="406" mass="44117">MTAFRKETPPLLVPSPDEKGGGGAVTSSLKNLGSAGPADSTLRYVANTSLFQDLVLTAARAPGVRWELGGNAAVMASRFAKEGWQPLLGSQVSPQLQSMVPPRVHLSGPQVARDDVHLLLEYPSGASWGPFSAPRANRFIIHSDHQNPLLISLENFAERLSGWEPHLVVVGGLQMLDNFPLPPAVRKDRLDRLRHMLVQQHAPVHFEMASFTDVSLMQAITDSLLPHTDSLGMNEQELPNLHNLVVYGNVSLVAESTPRVAPVLDQMRELFAALNKRTASVSGSKRLTRLHVHTLAFQAILTSKDSPWRNTKNAAAKAALTANRHTCGTRHVDPSRSRILLDDSFTTSLDPKLARKIPFSQEDPVTCWEEDQDLGFCLAPVLVCTDVLQTGGGGDNVSSAGLVLQI</sequence>
<proteinExistence type="predicted"/>
<name>A0ABY6LB55_9ARAC</name>
<keyword evidence="1" id="KW-0963">Cytoplasm</keyword>
<keyword evidence="4" id="KW-0418">Kinase</keyword>
<dbReference type="PANTHER" id="PTHR21208">
    <property type="entry name" value="ADP-DEPENDENT GLUCOKINASE"/>
    <property type="match status" value="1"/>
</dbReference>
<feature type="region of interest" description="Disordered" evidence="7">
    <location>
        <begin position="1"/>
        <end position="28"/>
    </location>
</feature>
<dbReference type="Pfam" id="PF04587">
    <property type="entry name" value="ADP_PFK_GK"/>
    <property type="match status" value="1"/>
</dbReference>
<evidence type="ECO:0000256" key="1">
    <source>
        <dbReference type="ARBA" id="ARBA00022490"/>
    </source>
</evidence>
<dbReference type="EMBL" id="CP092878">
    <property type="protein sequence ID" value="UYV78396.1"/>
    <property type="molecule type" value="Genomic_DNA"/>
</dbReference>
<evidence type="ECO:0000256" key="5">
    <source>
        <dbReference type="ARBA" id="ARBA00022842"/>
    </source>
</evidence>
<keyword evidence="5" id="KW-0460">Magnesium</keyword>
<organism evidence="8 9">
    <name type="scientific">Cordylochernes scorpioides</name>
    <dbReference type="NCBI Taxonomy" id="51811"/>
    <lineage>
        <taxon>Eukaryota</taxon>
        <taxon>Metazoa</taxon>
        <taxon>Ecdysozoa</taxon>
        <taxon>Arthropoda</taxon>
        <taxon>Chelicerata</taxon>
        <taxon>Arachnida</taxon>
        <taxon>Pseudoscorpiones</taxon>
        <taxon>Cheliferoidea</taxon>
        <taxon>Chernetidae</taxon>
        <taxon>Cordylochernes</taxon>
    </lineage>
</organism>
<dbReference type="Gene3D" id="3.40.1190.20">
    <property type="match status" value="1"/>
</dbReference>